<comment type="caution">
    <text evidence="2">The sequence shown here is derived from an EMBL/GenBank/DDBJ whole genome shotgun (WGS) entry which is preliminary data.</text>
</comment>
<organism evidence="2 3">
    <name type="scientific">Tothia fuscella</name>
    <dbReference type="NCBI Taxonomy" id="1048955"/>
    <lineage>
        <taxon>Eukaryota</taxon>
        <taxon>Fungi</taxon>
        <taxon>Dikarya</taxon>
        <taxon>Ascomycota</taxon>
        <taxon>Pezizomycotina</taxon>
        <taxon>Dothideomycetes</taxon>
        <taxon>Pleosporomycetidae</taxon>
        <taxon>Venturiales</taxon>
        <taxon>Cylindrosympodiaceae</taxon>
        <taxon>Tothia</taxon>
    </lineage>
</organism>
<evidence type="ECO:0000313" key="2">
    <source>
        <dbReference type="EMBL" id="KAF2433319.1"/>
    </source>
</evidence>
<reference evidence="2" key="1">
    <citation type="journal article" date="2020" name="Stud. Mycol.">
        <title>101 Dothideomycetes genomes: a test case for predicting lifestyles and emergence of pathogens.</title>
        <authorList>
            <person name="Haridas S."/>
            <person name="Albert R."/>
            <person name="Binder M."/>
            <person name="Bloem J."/>
            <person name="Labutti K."/>
            <person name="Salamov A."/>
            <person name="Andreopoulos B."/>
            <person name="Baker S."/>
            <person name="Barry K."/>
            <person name="Bills G."/>
            <person name="Bluhm B."/>
            <person name="Cannon C."/>
            <person name="Castanera R."/>
            <person name="Culley D."/>
            <person name="Daum C."/>
            <person name="Ezra D."/>
            <person name="Gonzalez J."/>
            <person name="Henrissat B."/>
            <person name="Kuo A."/>
            <person name="Liang C."/>
            <person name="Lipzen A."/>
            <person name="Lutzoni F."/>
            <person name="Magnuson J."/>
            <person name="Mondo S."/>
            <person name="Nolan M."/>
            <person name="Ohm R."/>
            <person name="Pangilinan J."/>
            <person name="Park H.-J."/>
            <person name="Ramirez L."/>
            <person name="Alfaro M."/>
            <person name="Sun H."/>
            <person name="Tritt A."/>
            <person name="Yoshinaga Y."/>
            <person name="Zwiers L.-H."/>
            <person name="Turgeon B."/>
            <person name="Goodwin S."/>
            <person name="Spatafora J."/>
            <person name="Crous P."/>
            <person name="Grigoriev I."/>
        </authorList>
    </citation>
    <scope>NUCLEOTIDE SEQUENCE</scope>
    <source>
        <strain evidence="2">CBS 130266</strain>
    </source>
</reference>
<dbReference type="EMBL" id="MU007021">
    <property type="protein sequence ID" value="KAF2433319.1"/>
    <property type="molecule type" value="Genomic_DNA"/>
</dbReference>
<keyword evidence="3" id="KW-1185">Reference proteome</keyword>
<proteinExistence type="predicted"/>
<dbReference type="Proteomes" id="UP000800235">
    <property type="component" value="Unassembled WGS sequence"/>
</dbReference>
<feature type="region of interest" description="Disordered" evidence="1">
    <location>
        <begin position="85"/>
        <end position="119"/>
    </location>
</feature>
<accession>A0A9P4NY70</accession>
<dbReference type="AlphaFoldDB" id="A0A9P4NY70"/>
<protein>
    <submittedName>
        <fullName evidence="2">Uncharacterized protein</fullName>
    </submittedName>
</protein>
<sequence length="153" mass="17697">MSLTSTFLLETCVGYELRTLVSVELQSETSRRNDTYTIIRRQCCREKSIREGGLKNRQQLRYLTESNPSILPPQAAIPSSHFIFPQMPKHQTPKHQTPKHTYPSLPSFSKNTKKGLGLPKIQKPRGLAISPKRLRHVLLRKRLHQSRKPHRPI</sequence>
<gene>
    <name evidence="2" type="ORF">EJ08DRAFT_74908</name>
</gene>
<name>A0A9P4NY70_9PEZI</name>
<evidence type="ECO:0000313" key="3">
    <source>
        <dbReference type="Proteomes" id="UP000800235"/>
    </source>
</evidence>
<evidence type="ECO:0000256" key="1">
    <source>
        <dbReference type="SAM" id="MobiDB-lite"/>
    </source>
</evidence>